<dbReference type="OMA" id="IPFRSHW"/>
<dbReference type="AlphaFoldDB" id="A0A401RPY7"/>
<feature type="compositionally biased region" description="Polar residues" evidence="1">
    <location>
        <begin position="218"/>
        <end position="229"/>
    </location>
</feature>
<feature type="compositionally biased region" description="Polar residues" evidence="1">
    <location>
        <begin position="99"/>
        <end position="109"/>
    </location>
</feature>
<feature type="compositionally biased region" description="Polar residues" evidence="1">
    <location>
        <begin position="317"/>
        <end position="335"/>
    </location>
</feature>
<dbReference type="OrthoDB" id="9937386at2759"/>
<protein>
    <submittedName>
        <fullName evidence="2">Uncharacterized protein</fullName>
    </submittedName>
</protein>
<evidence type="ECO:0000313" key="3">
    <source>
        <dbReference type="Proteomes" id="UP000287033"/>
    </source>
</evidence>
<dbReference type="Proteomes" id="UP000287033">
    <property type="component" value="Unassembled WGS sequence"/>
</dbReference>
<feature type="region of interest" description="Disordered" evidence="1">
    <location>
        <begin position="99"/>
        <end position="140"/>
    </location>
</feature>
<gene>
    <name evidence="2" type="ORF">chiPu_0018792</name>
</gene>
<dbReference type="EMBL" id="BEZZ01001697">
    <property type="protein sequence ID" value="GCC20186.1"/>
    <property type="molecule type" value="Genomic_DNA"/>
</dbReference>
<keyword evidence="3" id="KW-1185">Reference proteome</keyword>
<evidence type="ECO:0000313" key="2">
    <source>
        <dbReference type="EMBL" id="GCC20186.1"/>
    </source>
</evidence>
<comment type="caution">
    <text evidence="2">The sequence shown here is derived from an EMBL/GenBank/DDBJ whole genome shotgun (WGS) entry which is preliminary data.</text>
</comment>
<feature type="region of interest" description="Disordered" evidence="1">
    <location>
        <begin position="172"/>
        <end position="335"/>
    </location>
</feature>
<feature type="compositionally biased region" description="Low complexity" evidence="1">
    <location>
        <begin position="176"/>
        <end position="194"/>
    </location>
</feature>
<proteinExistence type="predicted"/>
<evidence type="ECO:0000256" key="1">
    <source>
        <dbReference type="SAM" id="MobiDB-lite"/>
    </source>
</evidence>
<sequence length="335" mass="36189">MMGSSIPFRSHWPKVLVDSSGNILNAPHDMGGSISRKPAYRGKTPLHPPGHYCFKEKYFPHGSQAFQSLLAQYQARAMIQPGLECVGVHIPTPMERQALNQAQQGSSAADQPRSDTQGGQGTAAGQGPDSTEPGPMESQAPEFQQKCPCELVTQKCCPCKQRMERELAKMAETCPQDEQQQQVESVVPSPVEPLETLEASSTQLEAETSPEPLETLAGSPTTPLENLETSPELPENLELSPTEPSEKPETSPEPPESLEPSPTVQLETSEVFPEPGENPETSPEAPENVETSPEPPENVEPVENLETSPEAPENLEGSPTEQVEDLTSSPDSPVN</sequence>
<organism evidence="2 3">
    <name type="scientific">Chiloscyllium punctatum</name>
    <name type="common">Brownbanded bambooshark</name>
    <name type="synonym">Hemiscyllium punctatum</name>
    <dbReference type="NCBI Taxonomy" id="137246"/>
    <lineage>
        <taxon>Eukaryota</taxon>
        <taxon>Metazoa</taxon>
        <taxon>Chordata</taxon>
        <taxon>Craniata</taxon>
        <taxon>Vertebrata</taxon>
        <taxon>Chondrichthyes</taxon>
        <taxon>Elasmobranchii</taxon>
        <taxon>Galeomorphii</taxon>
        <taxon>Galeoidea</taxon>
        <taxon>Orectolobiformes</taxon>
        <taxon>Hemiscylliidae</taxon>
        <taxon>Chiloscyllium</taxon>
    </lineage>
</organism>
<reference evidence="2 3" key="1">
    <citation type="journal article" date="2018" name="Nat. Ecol. Evol.">
        <title>Shark genomes provide insights into elasmobranch evolution and the origin of vertebrates.</title>
        <authorList>
            <person name="Hara Y"/>
            <person name="Yamaguchi K"/>
            <person name="Onimaru K"/>
            <person name="Kadota M"/>
            <person name="Koyanagi M"/>
            <person name="Keeley SD"/>
            <person name="Tatsumi K"/>
            <person name="Tanaka K"/>
            <person name="Motone F"/>
            <person name="Kageyama Y"/>
            <person name="Nozu R"/>
            <person name="Adachi N"/>
            <person name="Nishimura O"/>
            <person name="Nakagawa R"/>
            <person name="Tanegashima C"/>
            <person name="Kiyatake I"/>
            <person name="Matsumoto R"/>
            <person name="Murakumo K"/>
            <person name="Nishida K"/>
            <person name="Terakita A"/>
            <person name="Kuratani S"/>
            <person name="Sato K"/>
            <person name="Hyodo S Kuraku.S."/>
        </authorList>
    </citation>
    <scope>NUCLEOTIDE SEQUENCE [LARGE SCALE GENOMIC DNA]</scope>
</reference>
<name>A0A401RPY7_CHIPU</name>
<accession>A0A401RPY7</accession>